<dbReference type="InterPro" id="IPR050327">
    <property type="entry name" value="Proton-linked_MCT"/>
</dbReference>
<evidence type="ECO:0000313" key="4">
    <source>
        <dbReference type="EMBL" id="KAJ1915135.1"/>
    </source>
</evidence>
<keyword evidence="3" id="KW-0472">Membrane</keyword>
<feature type="transmembrane region" description="Helical" evidence="3">
    <location>
        <begin position="269"/>
        <end position="289"/>
    </location>
</feature>
<dbReference type="Proteomes" id="UP001150538">
    <property type="component" value="Unassembled WGS sequence"/>
</dbReference>
<keyword evidence="3" id="KW-0812">Transmembrane</keyword>
<organism evidence="4 5">
    <name type="scientific">Mycoemilia scoparia</name>
    <dbReference type="NCBI Taxonomy" id="417184"/>
    <lineage>
        <taxon>Eukaryota</taxon>
        <taxon>Fungi</taxon>
        <taxon>Fungi incertae sedis</taxon>
        <taxon>Zoopagomycota</taxon>
        <taxon>Kickxellomycotina</taxon>
        <taxon>Kickxellomycetes</taxon>
        <taxon>Kickxellales</taxon>
        <taxon>Kickxellaceae</taxon>
        <taxon>Mycoemilia</taxon>
    </lineage>
</organism>
<dbReference type="Pfam" id="PF07690">
    <property type="entry name" value="MFS_1"/>
    <property type="match status" value="1"/>
</dbReference>
<evidence type="ECO:0000256" key="1">
    <source>
        <dbReference type="ARBA" id="ARBA00004141"/>
    </source>
</evidence>
<dbReference type="EMBL" id="JANBPU010000161">
    <property type="protein sequence ID" value="KAJ1915135.1"/>
    <property type="molecule type" value="Genomic_DNA"/>
</dbReference>
<dbReference type="AlphaFoldDB" id="A0A9W7ZY64"/>
<name>A0A9W7ZY64_9FUNG</name>
<comment type="similarity">
    <text evidence="2">Belongs to the major facilitator superfamily. Monocarboxylate porter (TC 2.A.1.13) family.</text>
</comment>
<dbReference type="PANTHER" id="PTHR11360:SF284">
    <property type="entry name" value="EG:103B4.3 PROTEIN-RELATED"/>
    <property type="match status" value="1"/>
</dbReference>
<comment type="subcellular location">
    <subcellularLocation>
        <location evidence="1">Membrane</location>
        <topology evidence="1">Multi-pass membrane protein</topology>
    </subcellularLocation>
</comment>
<evidence type="ECO:0008006" key="6">
    <source>
        <dbReference type="Google" id="ProtNLM"/>
    </source>
</evidence>
<dbReference type="InterPro" id="IPR036259">
    <property type="entry name" value="MFS_trans_sf"/>
</dbReference>
<dbReference type="PANTHER" id="PTHR11360">
    <property type="entry name" value="MONOCARBOXYLATE TRANSPORTER"/>
    <property type="match status" value="1"/>
</dbReference>
<feature type="transmembrane region" description="Helical" evidence="3">
    <location>
        <begin position="366"/>
        <end position="385"/>
    </location>
</feature>
<feature type="transmembrane region" description="Helical" evidence="3">
    <location>
        <begin position="207"/>
        <end position="228"/>
    </location>
</feature>
<reference evidence="4" key="1">
    <citation type="submission" date="2022-07" db="EMBL/GenBank/DDBJ databases">
        <title>Phylogenomic reconstructions and comparative analyses of Kickxellomycotina fungi.</title>
        <authorList>
            <person name="Reynolds N.K."/>
            <person name="Stajich J.E."/>
            <person name="Barry K."/>
            <person name="Grigoriev I.V."/>
            <person name="Crous P."/>
            <person name="Smith M.E."/>
        </authorList>
    </citation>
    <scope>NUCLEOTIDE SEQUENCE</scope>
    <source>
        <strain evidence="4">NBRC 100468</strain>
    </source>
</reference>
<dbReference type="InterPro" id="IPR011701">
    <property type="entry name" value="MFS"/>
</dbReference>
<dbReference type="GO" id="GO:0016020">
    <property type="term" value="C:membrane"/>
    <property type="evidence" value="ECO:0007669"/>
    <property type="project" value="UniProtKB-SubCell"/>
</dbReference>
<feature type="transmembrane region" description="Helical" evidence="3">
    <location>
        <begin position="235"/>
        <end position="254"/>
    </location>
</feature>
<gene>
    <name evidence="4" type="ORF">H4219_004468</name>
</gene>
<dbReference type="OrthoDB" id="2213137at2759"/>
<feature type="transmembrane region" description="Helical" evidence="3">
    <location>
        <begin position="104"/>
        <end position="126"/>
    </location>
</feature>
<evidence type="ECO:0000256" key="2">
    <source>
        <dbReference type="ARBA" id="ARBA00006727"/>
    </source>
</evidence>
<keyword evidence="3" id="KW-1133">Transmembrane helix</keyword>
<comment type="caution">
    <text evidence="4">The sequence shown here is derived from an EMBL/GenBank/DDBJ whole genome shotgun (WGS) entry which is preliminary data.</text>
</comment>
<evidence type="ECO:0000313" key="5">
    <source>
        <dbReference type="Proteomes" id="UP001150538"/>
    </source>
</evidence>
<evidence type="ECO:0000256" key="3">
    <source>
        <dbReference type="SAM" id="Phobius"/>
    </source>
</evidence>
<keyword evidence="5" id="KW-1185">Reference proteome</keyword>
<sequence>MIIVIGHCDITTTFSSSITNISANSKGNPSQMSDQANQFRDFSRYSTIHNNSHVDDESPQDSTSAATFQALQAVNPESRIQKLARKFTNIGLFNSLYKLKYYRYIVLACCFILSGFSSGTIHTWGIQQEYMVNTMFKNADKKTMMMLDWIGTLQFFFSLFSGIFAGILIKKISVRYTGLVGTTSIALGQILASFSHKPWQFCLCQSILVGAGCCTIYIPGVTTPALFFSGKRAGLVTGIAVAGGGAGGLIMAPITEKLLSIPSLALPGMLRITAIYTFVICGVSSILLSRPDSTQAEDKDEKANSPAPTVFSREITLVESGSLGGDASLSQIKGNVLETPKSNNLNREPETKKSIEWSLLKTPYRLAYCFSTFSVIAGYIIPYSYLPSKFQNTWHCIADDAIEYHHNI</sequence>
<proteinExistence type="inferred from homology"/>
<accession>A0A9W7ZY64</accession>
<dbReference type="GO" id="GO:0022857">
    <property type="term" value="F:transmembrane transporter activity"/>
    <property type="evidence" value="ECO:0007669"/>
    <property type="project" value="InterPro"/>
</dbReference>
<feature type="transmembrane region" description="Helical" evidence="3">
    <location>
        <begin position="146"/>
        <end position="169"/>
    </location>
</feature>
<dbReference type="SUPFAM" id="SSF103473">
    <property type="entry name" value="MFS general substrate transporter"/>
    <property type="match status" value="1"/>
</dbReference>
<feature type="transmembrane region" description="Helical" evidence="3">
    <location>
        <begin position="176"/>
        <end position="195"/>
    </location>
</feature>
<dbReference type="Gene3D" id="1.20.1250.20">
    <property type="entry name" value="MFS general substrate transporter like domains"/>
    <property type="match status" value="1"/>
</dbReference>
<protein>
    <recommendedName>
        <fullName evidence="6">Major facilitator superfamily (MFS) profile domain-containing protein</fullName>
    </recommendedName>
</protein>